<dbReference type="Gene3D" id="3.10.450.50">
    <property type="match status" value="1"/>
</dbReference>
<dbReference type="eggNOG" id="ENOG502RJ52">
    <property type="taxonomic scope" value="Eukaryota"/>
</dbReference>
<dbReference type="GeneID" id="11514737"/>
<evidence type="ECO:0000256" key="1">
    <source>
        <dbReference type="SAM" id="MobiDB-lite"/>
    </source>
</evidence>
<dbReference type="EMBL" id="CP003010">
    <property type="protein sequence ID" value="AEO65249.1"/>
    <property type="molecule type" value="Genomic_DNA"/>
</dbReference>
<reference evidence="2 3" key="1">
    <citation type="journal article" date="2011" name="Nat. Biotechnol.">
        <title>Comparative genomic analysis of the thermophilic biomass-degrading fungi Myceliophthora thermophila and Thielavia terrestris.</title>
        <authorList>
            <person name="Berka R.M."/>
            <person name="Grigoriev I.V."/>
            <person name="Otillar R."/>
            <person name="Salamov A."/>
            <person name="Grimwood J."/>
            <person name="Reid I."/>
            <person name="Ishmael N."/>
            <person name="John T."/>
            <person name="Darmond C."/>
            <person name="Moisan M.-C."/>
            <person name="Henrissat B."/>
            <person name="Coutinho P.M."/>
            <person name="Lombard V."/>
            <person name="Natvig D.O."/>
            <person name="Lindquist E."/>
            <person name="Schmutz J."/>
            <person name="Lucas S."/>
            <person name="Harris P."/>
            <person name="Powlowski J."/>
            <person name="Bellemare A."/>
            <person name="Taylor D."/>
            <person name="Butler G."/>
            <person name="de Vries R.P."/>
            <person name="Allijn I.E."/>
            <person name="van den Brink J."/>
            <person name="Ushinsky S."/>
            <person name="Storms R."/>
            <person name="Powell A.J."/>
            <person name="Paulsen I.T."/>
            <person name="Elbourne L.D.H."/>
            <person name="Baker S.E."/>
            <person name="Magnuson J."/>
            <person name="LaBoissiere S."/>
            <person name="Clutterbuck A.J."/>
            <person name="Martinez D."/>
            <person name="Wogulis M."/>
            <person name="de Leon A.L."/>
            <person name="Rey M.W."/>
            <person name="Tsang A."/>
        </authorList>
    </citation>
    <scope>NUCLEOTIDE SEQUENCE [LARGE SCALE GENOMIC DNA]</scope>
    <source>
        <strain evidence="3">ATCC 38088 / NRRL 8126</strain>
    </source>
</reference>
<protein>
    <recommendedName>
        <fullName evidence="4">SnoaL-like domain-containing protein</fullName>
    </recommendedName>
</protein>
<feature type="region of interest" description="Disordered" evidence="1">
    <location>
        <begin position="1"/>
        <end position="39"/>
    </location>
</feature>
<dbReference type="AlphaFoldDB" id="G2R4L4"/>
<evidence type="ECO:0000313" key="2">
    <source>
        <dbReference type="EMBL" id="AEO65249.1"/>
    </source>
</evidence>
<dbReference type="RefSeq" id="XP_003651585.1">
    <property type="nucleotide sequence ID" value="XM_003651537.1"/>
</dbReference>
<dbReference type="InterPro" id="IPR032710">
    <property type="entry name" value="NTF2-like_dom_sf"/>
</dbReference>
<proteinExistence type="predicted"/>
<dbReference type="OrthoDB" id="4568923at2759"/>
<feature type="compositionally biased region" description="Basic and acidic residues" evidence="1">
    <location>
        <begin position="30"/>
        <end position="39"/>
    </location>
</feature>
<keyword evidence="3" id="KW-1185">Reference proteome</keyword>
<gene>
    <name evidence="2" type="ORF">THITE_34314</name>
</gene>
<accession>G2R4L4</accession>
<sequence>MTAPTPTTQQARAAQASHPAQPPPPLPNPDRNHNQNQDDRTPALTALTTQIQTRLLTVYRDLRQLPTLAHPEIILHPADRDLVRPPRPPLRGLAAAQRHEEALVAAARGTLVMDVSSVTVGEGGVFACVMGVLRAGGDWNGDGNGSKGDGDGDGDARPKPRGKIAVPFCGLWRFDGEGRAVEHWENAADPEALAQWLRGE</sequence>
<evidence type="ECO:0000313" key="3">
    <source>
        <dbReference type="Proteomes" id="UP000008181"/>
    </source>
</evidence>
<dbReference type="Proteomes" id="UP000008181">
    <property type="component" value="Chromosome 2"/>
</dbReference>
<evidence type="ECO:0008006" key="4">
    <source>
        <dbReference type="Google" id="ProtNLM"/>
    </source>
</evidence>
<feature type="compositionally biased region" description="Basic and acidic residues" evidence="1">
    <location>
        <begin position="148"/>
        <end position="158"/>
    </location>
</feature>
<dbReference type="KEGG" id="ttt:THITE_34314"/>
<feature type="compositionally biased region" description="Low complexity" evidence="1">
    <location>
        <begin position="1"/>
        <end position="19"/>
    </location>
</feature>
<dbReference type="HOGENOM" id="CLU_118227_0_0_1"/>
<organism evidence="2 3">
    <name type="scientific">Thermothielavioides terrestris (strain ATCC 38088 / NRRL 8126)</name>
    <name type="common">Thielavia terrestris</name>
    <dbReference type="NCBI Taxonomy" id="578455"/>
    <lineage>
        <taxon>Eukaryota</taxon>
        <taxon>Fungi</taxon>
        <taxon>Dikarya</taxon>
        <taxon>Ascomycota</taxon>
        <taxon>Pezizomycotina</taxon>
        <taxon>Sordariomycetes</taxon>
        <taxon>Sordariomycetidae</taxon>
        <taxon>Sordariales</taxon>
        <taxon>Chaetomiaceae</taxon>
        <taxon>Thermothielavioides</taxon>
        <taxon>Thermothielavioides terrestris</taxon>
    </lineage>
</organism>
<feature type="region of interest" description="Disordered" evidence="1">
    <location>
        <begin position="139"/>
        <end position="161"/>
    </location>
</feature>
<dbReference type="SUPFAM" id="SSF54427">
    <property type="entry name" value="NTF2-like"/>
    <property type="match status" value="1"/>
</dbReference>
<name>G2R4L4_THETT</name>